<name>A0A250X810_9CHLO</name>
<feature type="region of interest" description="Disordered" evidence="1">
    <location>
        <begin position="1"/>
        <end position="21"/>
    </location>
</feature>
<dbReference type="AlphaFoldDB" id="A0A250X810"/>
<evidence type="ECO:0000256" key="1">
    <source>
        <dbReference type="SAM" id="MobiDB-lite"/>
    </source>
</evidence>
<organism evidence="2 3">
    <name type="scientific">Chlamydomonas eustigma</name>
    <dbReference type="NCBI Taxonomy" id="1157962"/>
    <lineage>
        <taxon>Eukaryota</taxon>
        <taxon>Viridiplantae</taxon>
        <taxon>Chlorophyta</taxon>
        <taxon>core chlorophytes</taxon>
        <taxon>Chlorophyceae</taxon>
        <taxon>CS clade</taxon>
        <taxon>Chlamydomonadales</taxon>
        <taxon>Chlamydomonadaceae</taxon>
        <taxon>Chlamydomonas</taxon>
    </lineage>
</organism>
<protein>
    <submittedName>
        <fullName evidence="2">Uncharacterized protein</fullName>
    </submittedName>
</protein>
<evidence type="ECO:0000313" key="2">
    <source>
        <dbReference type="EMBL" id="GAX79221.1"/>
    </source>
</evidence>
<keyword evidence="3" id="KW-1185">Reference proteome</keyword>
<sequence>MSSQHSATVEKTDTKSPEGFEREMLERISNDRQRSSLGIGSYWTGANLTLEAQYRLVPSASSHTSLYFGHGKSNPTCWWIKIHPGTATCTICNNEKIRIDNTAPDILDSIRTHACSYGHVSKLMAAMALATDAIKAMSECLADNSVSMQPSNLLGGDVTVSIPTPCVAARDVQNNSQSGVRRELQFGSVVTDDDGCRLVVKGPHLDDQRNMSVALLTGLQDMIGLTLSYSYQQRFQFVVDLWNTS</sequence>
<reference evidence="2 3" key="1">
    <citation type="submission" date="2017-08" db="EMBL/GenBank/DDBJ databases">
        <title>Acidophilic green algal genome provides insights into adaptation to an acidic environment.</title>
        <authorList>
            <person name="Hirooka S."/>
            <person name="Hirose Y."/>
            <person name="Kanesaki Y."/>
            <person name="Higuchi S."/>
            <person name="Fujiwara T."/>
            <person name="Onuma R."/>
            <person name="Era A."/>
            <person name="Ohbayashi R."/>
            <person name="Uzuka A."/>
            <person name="Nozaki H."/>
            <person name="Yoshikawa H."/>
            <person name="Miyagishima S.Y."/>
        </authorList>
    </citation>
    <scope>NUCLEOTIDE SEQUENCE [LARGE SCALE GENOMIC DNA]</scope>
    <source>
        <strain evidence="2 3">NIES-2499</strain>
    </source>
</reference>
<comment type="caution">
    <text evidence="2">The sequence shown here is derived from an EMBL/GenBank/DDBJ whole genome shotgun (WGS) entry which is preliminary data.</text>
</comment>
<accession>A0A250X810</accession>
<dbReference type="EMBL" id="BEGY01000040">
    <property type="protein sequence ID" value="GAX79221.1"/>
    <property type="molecule type" value="Genomic_DNA"/>
</dbReference>
<proteinExistence type="predicted"/>
<feature type="compositionally biased region" description="Basic and acidic residues" evidence="1">
    <location>
        <begin position="8"/>
        <end position="21"/>
    </location>
</feature>
<evidence type="ECO:0000313" key="3">
    <source>
        <dbReference type="Proteomes" id="UP000232323"/>
    </source>
</evidence>
<dbReference type="Proteomes" id="UP000232323">
    <property type="component" value="Unassembled WGS sequence"/>
</dbReference>
<gene>
    <name evidence="2" type="ORF">CEUSTIGMA_g6661.t1</name>
</gene>